<evidence type="ECO:0000313" key="3">
    <source>
        <dbReference type="Proteomes" id="UP000229370"/>
    </source>
</evidence>
<dbReference type="EMBL" id="PFQK01000069">
    <property type="protein sequence ID" value="PJC81567.1"/>
    <property type="molecule type" value="Genomic_DNA"/>
</dbReference>
<keyword evidence="1" id="KW-0472">Membrane</keyword>
<name>A0A2M8GLZ2_9BACT</name>
<evidence type="ECO:0008006" key="4">
    <source>
        <dbReference type="Google" id="ProtNLM"/>
    </source>
</evidence>
<feature type="transmembrane region" description="Helical" evidence="1">
    <location>
        <begin position="79"/>
        <end position="101"/>
    </location>
</feature>
<dbReference type="Proteomes" id="UP000229370">
    <property type="component" value="Unassembled WGS sequence"/>
</dbReference>
<keyword evidence="1" id="KW-0812">Transmembrane</keyword>
<comment type="caution">
    <text evidence="2">The sequence shown here is derived from an EMBL/GenBank/DDBJ whole genome shotgun (WGS) entry which is preliminary data.</text>
</comment>
<organism evidence="2 3">
    <name type="scientific">Candidatus Roizmanbacteria bacterium CG_4_8_14_3_um_filter_36_10</name>
    <dbReference type="NCBI Taxonomy" id="1974834"/>
    <lineage>
        <taxon>Bacteria</taxon>
        <taxon>Candidatus Roizmaniibacteriota</taxon>
    </lineage>
</organism>
<keyword evidence="1" id="KW-1133">Transmembrane helix</keyword>
<feature type="transmembrane region" description="Helical" evidence="1">
    <location>
        <begin position="49"/>
        <end position="67"/>
    </location>
</feature>
<accession>A0A2M8GLZ2</accession>
<proteinExistence type="predicted"/>
<evidence type="ECO:0000313" key="2">
    <source>
        <dbReference type="EMBL" id="PJC81567.1"/>
    </source>
</evidence>
<sequence>MGIFLIITSIYGIKDVFLYSFQSIREIQHFNTTNGWFNLFGNFDIYKRYFTGFSGIIAGNLFLFSSVNYILHKKSGLKFLLLGLSVFLLNFILAVIFYVILKFK</sequence>
<protein>
    <recommendedName>
        <fullName evidence="4">DUF5658 domain-containing protein</fullName>
    </recommendedName>
</protein>
<reference evidence="3" key="1">
    <citation type="submission" date="2017-09" db="EMBL/GenBank/DDBJ databases">
        <title>Depth-based differentiation of microbial function through sediment-hosted aquifers and enrichment of novel symbionts in the deep terrestrial subsurface.</title>
        <authorList>
            <person name="Probst A.J."/>
            <person name="Ladd B."/>
            <person name="Jarett J.K."/>
            <person name="Geller-Mcgrath D.E."/>
            <person name="Sieber C.M.K."/>
            <person name="Emerson J.B."/>
            <person name="Anantharaman K."/>
            <person name="Thomas B.C."/>
            <person name="Malmstrom R."/>
            <person name="Stieglmeier M."/>
            <person name="Klingl A."/>
            <person name="Woyke T."/>
            <person name="Ryan C.M."/>
            <person name="Banfield J.F."/>
        </authorList>
    </citation>
    <scope>NUCLEOTIDE SEQUENCE [LARGE SCALE GENOMIC DNA]</scope>
</reference>
<evidence type="ECO:0000256" key="1">
    <source>
        <dbReference type="SAM" id="Phobius"/>
    </source>
</evidence>
<gene>
    <name evidence="2" type="ORF">CO007_04010</name>
</gene>
<dbReference type="AlphaFoldDB" id="A0A2M8GLZ2"/>